<evidence type="ECO:0000256" key="6">
    <source>
        <dbReference type="ARBA" id="ARBA00023274"/>
    </source>
</evidence>
<comment type="caution">
    <text evidence="11">The sequence shown here is derived from an EMBL/GenBank/DDBJ whole genome shotgun (WGS) entry which is preliminary data.</text>
</comment>
<evidence type="ECO:0000256" key="10">
    <source>
        <dbReference type="SAM" id="MobiDB-lite"/>
    </source>
</evidence>
<dbReference type="InterPro" id="IPR052137">
    <property type="entry name" value="uS15_ribosomal"/>
</dbReference>
<dbReference type="Proteomes" id="UP001145742">
    <property type="component" value="Unassembled WGS sequence"/>
</dbReference>
<dbReference type="PANTHER" id="PTHR46685">
    <property type="entry name" value="28S RIBOSOMAL PROTEIN S15, MITOCHONDRIAL"/>
    <property type="match status" value="1"/>
</dbReference>
<dbReference type="CDD" id="cd00353">
    <property type="entry name" value="Ribosomal_S15p_S13e"/>
    <property type="match status" value="1"/>
</dbReference>
<accession>A0ABQ9D946</accession>
<evidence type="ECO:0000256" key="4">
    <source>
        <dbReference type="ARBA" id="ARBA00022980"/>
    </source>
</evidence>
<dbReference type="Pfam" id="PF00312">
    <property type="entry name" value="Ribosomal_S15"/>
    <property type="match status" value="1"/>
</dbReference>
<keyword evidence="12" id="KW-1185">Reference proteome</keyword>
<evidence type="ECO:0000256" key="7">
    <source>
        <dbReference type="ARBA" id="ARBA00035249"/>
    </source>
</evidence>
<reference evidence="11" key="1">
    <citation type="submission" date="2019-10" db="EMBL/GenBank/DDBJ databases">
        <authorList>
            <person name="Soares A.E.R."/>
            <person name="Aleixo A."/>
            <person name="Schneider P."/>
            <person name="Miyaki C.Y."/>
            <person name="Schneider M.P."/>
            <person name="Mello C."/>
            <person name="Vasconcelos A.T.R."/>
        </authorList>
    </citation>
    <scope>NUCLEOTIDE SEQUENCE</scope>
    <source>
        <tissue evidence="11">Muscle</tissue>
    </source>
</reference>
<sequence>MLALLGRGLAGPVRAGAAAVGRAQPDIPSQLDDLPPTMLKKDYANLPIMNSVDDVVKRLLSLEMASQKEKMKVKIQQLVEKCLLWCCGSLRSSSAQLAASGEADDPGIPGKAAALTQLLNPFFTVAVLTAKIRMLEEHLERHPKDKNNRRQMLMAVDRRKKLLSYLRRVRYDTFENTCKQLGIQYSLPPAYTRRVTKRWLVKKAFCMKVYQEVQKLKAPEKLKQRREWQARARAAREQKEKEEQEKQKQEQEKQGQEQQGHEKPAQEGTPV</sequence>
<evidence type="ECO:0000313" key="11">
    <source>
        <dbReference type="EMBL" id="KAJ7417250.1"/>
    </source>
</evidence>
<evidence type="ECO:0000256" key="3">
    <source>
        <dbReference type="ARBA" id="ARBA00022946"/>
    </source>
</evidence>
<keyword evidence="4 9" id="KW-0689">Ribosomal protein</keyword>
<keyword evidence="6 9" id="KW-0687">Ribonucleoprotein</keyword>
<name>A0ABQ9D946_9PASS</name>
<dbReference type="PANTHER" id="PTHR46685:SF1">
    <property type="entry name" value="SMALL RIBOSOMAL SUBUNIT PROTEIN US15M"/>
    <property type="match status" value="1"/>
</dbReference>
<feature type="compositionally biased region" description="Basic and acidic residues" evidence="10">
    <location>
        <begin position="221"/>
        <end position="265"/>
    </location>
</feature>
<dbReference type="InterPro" id="IPR005290">
    <property type="entry name" value="Ribosomal_uS15_bac-type"/>
</dbReference>
<dbReference type="Gene3D" id="1.10.287.10">
    <property type="entry name" value="S15/NS1, RNA-binding"/>
    <property type="match status" value="1"/>
</dbReference>
<organism evidence="11 12">
    <name type="scientific">Willisornis vidua</name>
    <name type="common">Xingu scale-backed antbird</name>
    <dbReference type="NCBI Taxonomy" id="1566151"/>
    <lineage>
        <taxon>Eukaryota</taxon>
        <taxon>Metazoa</taxon>
        <taxon>Chordata</taxon>
        <taxon>Craniata</taxon>
        <taxon>Vertebrata</taxon>
        <taxon>Euteleostomi</taxon>
        <taxon>Archelosauria</taxon>
        <taxon>Archosauria</taxon>
        <taxon>Dinosauria</taxon>
        <taxon>Saurischia</taxon>
        <taxon>Theropoda</taxon>
        <taxon>Coelurosauria</taxon>
        <taxon>Aves</taxon>
        <taxon>Neognathae</taxon>
        <taxon>Neoaves</taxon>
        <taxon>Telluraves</taxon>
        <taxon>Australaves</taxon>
        <taxon>Passeriformes</taxon>
        <taxon>Thamnophilidae</taxon>
        <taxon>Willisornis</taxon>
    </lineage>
</organism>
<proteinExistence type="inferred from homology"/>
<comment type="subcellular location">
    <subcellularLocation>
        <location evidence="1">Mitochondrion</location>
    </subcellularLocation>
</comment>
<protein>
    <recommendedName>
        <fullName evidence="7">Small ribosomal subunit protein uS15m</fullName>
    </recommendedName>
    <alternativeName>
        <fullName evidence="8">28S ribosomal protein S15, mitochondrial</fullName>
    </alternativeName>
</protein>
<evidence type="ECO:0000313" key="12">
    <source>
        <dbReference type="Proteomes" id="UP001145742"/>
    </source>
</evidence>
<evidence type="ECO:0000256" key="5">
    <source>
        <dbReference type="ARBA" id="ARBA00023128"/>
    </source>
</evidence>
<dbReference type="GO" id="GO:0005840">
    <property type="term" value="C:ribosome"/>
    <property type="evidence" value="ECO:0007669"/>
    <property type="project" value="UniProtKB-KW"/>
</dbReference>
<evidence type="ECO:0000256" key="9">
    <source>
        <dbReference type="RuleBase" id="RU003919"/>
    </source>
</evidence>
<evidence type="ECO:0000256" key="2">
    <source>
        <dbReference type="ARBA" id="ARBA00008434"/>
    </source>
</evidence>
<dbReference type="SUPFAM" id="SSF47060">
    <property type="entry name" value="S15/NS1 RNA-binding domain"/>
    <property type="match status" value="1"/>
</dbReference>
<dbReference type="InterPro" id="IPR000589">
    <property type="entry name" value="Ribosomal_uS15"/>
</dbReference>
<keyword evidence="5" id="KW-0496">Mitochondrion</keyword>
<dbReference type="HAMAP" id="MF_01343_B">
    <property type="entry name" value="Ribosomal_uS15_B"/>
    <property type="match status" value="1"/>
</dbReference>
<evidence type="ECO:0000256" key="1">
    <source>
        <dbReference type="ARBA" id="ARBA00004173"/>
    </source>
</evidence>
<dbReference type="SMART" id="SM01387">
    <property type="entry name" value="Ribosomal_S15"/>
    <property type="match status" value="1"/>
</dbReference>
<comment type="similarity">
    <text evidence="2 9">Belongs to the universal ribosomal protein uS15 family.</text>
</comment>
<gene>
    <name evidence="11" type="primary">mrps15</name>
    <name evidence="11" type="ORF">WISP_65584</name>
</gene>
<dbReference type="EMBL" id="WHWB01033774">
    <property type="protein sequence ID" value="KAJ7417250.1"/>
    <property type="molecule type" value="Genomic_DNA"/>
</dbReference>
<keyword evidence="3" id="KW-0809">Transit peptide</keyword>
<feature type="region of interest" description="Disordered" evidence="10">
    <location>
        <begin position="221"/>
        <end position="271"/>
    </location>
</feature>
<dbReference type="InterPro" id="IPR009068">
    <property type="entry name" value="uS15_NS1_RNA-bd_sf"/>
</dbReference>
<evidence type="ECO:0000256" key="8">
    <source>
        <dbReference type="ARBA" id="ARBA00035528"/>
    </source>
</evidence>